<dbReference type="AlphaFoldDB" id="A0A5B7F875"/>
<dbReference type="EMBL" id="VSRR010005079">
    <property type="protein sequence ID" value="MPC41496.1"/>
    <property type="molecule type" value="Genomic_DNA"/>
</dbReference>
<comment type="caution">
    <text evidence="1">The sequence shown here is derived from an EMBL/GenBank/DDBJ whole genome shotgun (WGS) entry which is preliminary data.</text>
</comment>
<reference evidence="1 2" key="1">
    <citation type="submission" date="2019-05" db="EMBL/GenBank/DDBJ databases">
        <title>Another draft genome of Portunus trituberculatus and its Hox gene families provides insights of decapod evolution.</title>
        <authorList>
            <person name="Jeong J.-H."/>
            <person name="Song I."/>
            <person name="Kim S."/>
            <person name="Choi T."/>
            <person name="Kim D."/>
            <person name="Ryu S."/>
            <person name="Kim W."/>
        </authorList>
    </citation>
    <scope>NUCLEOTIDE SEQUENCE [LARGE SCALE GENOMIC DNA]</scope>
    <source>
        <tissue evidence="1">Muscle</tissue>
    </source>
</reference>
<dbReference type="Proteomes" id="UP000324222">
    <property type="component" value="Unassembled WGS sequence"/>
</dbReference>
<evidence type="ECO:0000313" key="1">
    <source>
        <dbReference type="EMBL" id="MPC41496.1"/>
    </source>
</evidence>
<organism evidence="1 2">
    <name type="scientific">Portunus trituberculatus</name>
    <name type="common">Swimming crab</name>
    <name type="synonym">Neptunus trituberculatus</name>
    <dbReference type="NCBI Taxonomy" id="210409"/>
    <lineage>
        <taxon>Eukaryota</taxon>
        <taxon>Metazoa</taxon>
        <taxon>Ecdysozoa</taxon>
        <taxon>Arthropoda</taxon>
        <taxon>Crustacea</taxon>
        <taxon>Multicrustacea</taxon>
        <taxon>Malacostraca</taxon>
        <taxon>Eumalacostraca</taxon>
        <taxon>Eucarida</taxon>
        <taxon>Decapoda</taxon>
        <taxon>Pleocyemata</taxon>
        <taxon>Brachyura</taxon>
        <taxon>Eubrachyura</taxon>
        <taxon>Portunoidea</taxon>
        <taxon>Portunidae</taxon>
        <taxon>Portuninae</taxon>
        <taxon>Portunus</taxon>
    </lineage>
</organism>
<gene>
    <name evidence="1" type="ORF">E2C01_035089</name>
</gene>
<name>A0A5B7F875_PORTR</name>
<keyword evidence="2" id="KW-1185">Reference proteome</keyword>
<evidence type="ECO:0000313" key="2">
    <source>
        <dbReference type="Proteomes" id="UP000324222"/>
    </source>
</evidence>
<accession>A0A5B7F875</accession>
<protein>
    <submittedName>
        <fullName evidence="1">Uncharacterized protein</fullName>
    </submittedName>
</protein>
<sequence length="132" mass="14074">MLPVTPHSPCQLPLARTPRGVPDRSLALISPRPANEMQIVMKSREAVASYVGLHSNICNSIRSGIALHQGISRVALPTQRVATKSEGSNRLALTLESHFSSRASKIALCVGGLNLIISMRVWRLRGGGGSGL</sequence>
<proteinExistence type="predicted"/>